<keyword evidence="2" id="KW-1185">Reference proteome</keyword>
<feature type="non-terminal residue" evidence="1">
    <location>
        <position position="52"/>
    </location>
</feature>
<reference evidence="2" key="1">
    <citation type="journal article" date="2015" name="PLoS Genet.">
        <title>Genome Sequence and Transcriptome Analyses of Chrysochromulina tobin: Metabolic Tools for Enhanced Algal Fitness in the Prominent Order Prymnesiales (Haptophyceae).</title>
        <authorList>
            <person name="Hovde B.T."/>
            <person name="Deodato C.R."/>
            <person name="Hunsperger H.M."/>
            <person name="Ryken S.A."/>
            <person name="Yost W."/>
            <person name="Jha R.K."/>
            <person name="Patterson J."/>
            <person name="Monnat R.J. Jr."/>
            <person name="Barlow S.B."/>
            <person name="Starkenburg S.R."/>
            <person name="Cattolico R.A."/>
        </authorList>
    </citation>
    <scope>NUCLEOTIDE SEQUENCE</scope>
    <source>
        <strain evidence="2">CCMP291</strain>
    </source>
</reference>
<dbReference type="EMBL" id="JWZX01003090">
    <property type="protein sequence ID" value="KOO24472.1"/>
    <property type="molecule type" value="Genomic_DNA"/>
</dbReference>
<proteinExistence type="predicted"/>
<dbReference type="AlphaFoldDB" id="A0A0M0JDQ6"/>
<organism evidence="1 2">
    <name type="scientific">Chrysochromulina tobinii</name>
    <dbReference type="NCBI Taxonomy" id="1460289"/>
    <lineage>
        <taxon>Eukaryota</taxon>
        <taxon>Haptista</taxon>
        <taxon>Haptophyta</taxon>
        <taxon>Prymnesiophyceae</taxon>
        <taxon>Prymnesiales</taxon>
        <taxon>Chrysochromulinaceae</taxon>
        <taxon>Chrysochromulina</taxon>
    </lineage>
</organism>
<gene>
    <name evidence="1" type="ORF">Ctob_000422</name>
</gene>
<sequence>MRDDSTWSIPQRAPSRPAFHRTLQHATEPNFTFVHGLRHRCSGGFVIVIASL</sequence>
<evidence type="ECO:0000313" key="1">
    <source>
        <dbReference type="EMBL" id="KOO24472.1"/>
    </source>
</evidence>
<protein>
    <submittedName>
        <fullName evidence="1">Uncharacterized protein</fullName>
    </submittedName>
</protein>
<dbReference type="Proteomes" id="UP000037460">
    <property type="component" value="Unassembled WGS sequence"/>
</dbReference>
<comment type="caution">
    <text evidence="1">The sequence shown here is derived from an EMBL/GenBank/DDBJ whole genome shotgun (WGS) entry which is preliminary data.</text>
</comment>
<evidence type="ECO:0000313" key="2">
    <source>
        <dbReference type="Proteomes" id="UP000037460"/>
    </source>
</evidence>
<name>A0A0M0JDQ6_9EUKA</name>
<accession>A0A0M0JDQ6</accession>